<evidence type="ECO:0000313" key="3">
    <source>
        <dbReference type="Proteomes" id="UP000055136"/>
    </source>
</evidence>
<evidence type="ECO:0000313" key="2">
    <source>
        <dbReference type="EMBL" id="ALP54960.1"/>
    </source>
</evidence>
<proteinExistence type="predicted"/>
<feature type="transmembrane region" description="Helical" evidence="1">
    <location>
        <begin position="82"/>
        <end position="103"/>
    </location>
</feature>
<dbReference type="AlphaFoldDB" id="A0A0S2TIG5"/>
<accession>A0A0S2TIG5</accession>
<keyword evidence="1" id="KW-1133">Transmembrane helix</keyword>
<gene>
    <name evidence="2" type="ORF">Tel_17035</name>
</gene>
<reference evidence="2" key="1">
    <citation type="submission" date="2015-10" db="EMBL/GenBank/DDBJ databases">
        <title>Description of Candidatus Tenderia electrophaga gen. nov, sp. nov., an Uncultivated Electroautotroph from a Biocathode Enrichment.</title>
        <authorList>
            <person name="Eddie B.J."/>
            <person name="Malanoski A.P."/>
            <person name="Wang Z."/>
            <person name="Hall R.J."/>
            <person name="Oh S.D."/>
            <person name="Heiner C."/>
            <person name="Lin B."/>
            <person name="Strycharz-Glaven S.M."/>
        </authorList>
    </citation>
    <scope>NUCLEOTIDE SEQUENCE [LARGE SCALE GENOMIC DNA]</scope>
    <source>
        <strain evidence="2">NRL1</strain>
        <plasmid evidence="2">unnamed</plasmid>
    </source>
</reference>
<organism evidence="2 3">
    <name type="scientific">Candidatus Tenderia electrophaga</name>
    <dbReference type="NCBI Taxonomy" id="1748243"/>
    <lineage>
        <taxon>Bacteria</taxon>
        <taxon>Pseudomonadati</taxon>
        <taxon>Pseudomonadota</taxon>
        <taxon>Gammaproteobacteria</taxon>
        <taxon>Candidatus Tenderiales</taxon>
        <taxon>Candidatus Tenderiaceae</taxon>
        <taxon>Candidatus Tenderia</taxon>
    </lineage>
</organism>
<sequence length="104" mass="10570">MKHLFSVLVVVGVVWLALPDAAIAEVKLPSYASSGSADSQAQSVGKKVTDFLSLGVGILAIIGMLAGAGFFSMGNRDRGWQFLSGGFVALVIAGLVYGIAGLAA</sequence>
<name>A0A0S2TIG5_9GAMM</name>
<keyword evidence="3" id="KW-1185">Reference proteome</keyword>
<evidence type="ECO:0000256" key="1">
    <source>
        <dbReference type="SAM" id="Phobius"/>
    </source>
</evidence>
<keyword evidence="2" id="KW-0614">Plasmid</keyword>
<keyword evidence="1" id="KW-0812">Transmembrane</keyword>
<dbReference type="Proteomes" id="UP000055136">
    <property type="component" value="Plasmid unnamed"/>
</dbReference>
<dbReference type="EMBL" id="CP013100">
    <property type="protein sequence ID" value="ALP54960.1"/>
    <property type="molecule type" value="Genomic_DNA"/>
</dbReference>
<protein>
    <submittedName>
        <fullName evidence="2">Uncharacterized protein</fullName>
    </submittedName>
</protein>
<keyword evidence="1" id="KW-0472">Membrane</keyword>
<dbReference type="KEGG" id="tee:Tel_17035"/>
<geneLocation type="plasmid" evidence="2 3">
    <name>unnamed</name>
</geneLocation>
<feature type="transmembrane region" description="Helical" evidence="1">
    <location>
        <begin position="48"/>
        <end position="70"/>
    </location>
</feature>